<dbReference type="AlphaFoldDB" id="L0PE18"/>
<dbReference type="FunCoup" id="L0PE18">
    <property type="interactions" value="3"/>
</dbReference>
<sequence length="517" mass="57911">MFMSVNAVHLLVYDSLNPKEALYPFLVIPPGRSCSDYGESLYPYSRVNKHVQDTVYGRLKCYYSTYNSKYSYFYIARDELSDYKEGEDYYVYECCDGSSCCEEDEENCCESKDTCPDTDCCTGEKCPSEDENIVNTSLDVKLGTNSGHRRTHDTHVPKDKFPITINTKYGTVTGTRSDISFLFLGIPYAEPPVGKLRFEYPSPIKKLTESWDATHYRSYCPQDSNSVKNPILNEDCLYLNIYTPFIPEDGDSSDLRLPVMVWIHGGSFLRGDNVVTVTFNYRLGILGFWGARNQAVRDQITVLQWVKENIRDFGGDPNKVTIAGESAGGHSVRTLLVVDQAKDLFQGAVAASDPIGLDFATKYDAEDFLTRNLADAFSCISSTTQSIYDLAVLDCMRKVDVSTLINYQEIGGIFTSFQTSSITAAETFKPVIDNELLKDTFFGLCMDLVRDEGHFFVPYYLDTPAPPGMFSLVLSLMTSFQQAASIKESGLYDHYKDAAKDGPRNAIADVITRNSPS</sequence>
<dbReference type="PANTHER" id="PTHR11559">
    <property type="entry name" value="CARBOXYLESTERASE"/>
    <property type="match status" value="1"/>
</dbReference>
<dbReference type="Proteomes" id="UP000010422">
    <property type="component" value="Unassembled WGS sequence"/>
</dbReference>
<dbReference type="VEuPathDB" id="FungiDB:PNEJI1_001347"/>
<evidence type="ECO:0000259" key="4">
    <source>
        <dbReference type="Pfam" id="PF00135"/>
    </source>
</evidence>
<dbReference type="InParanoid" id="L0PE18"/>
<evidence type="ECO:0000256" key="3">
    <source>
        <dbReference type="RuleBase" id="RU361235"/>
    </source>
</evidence>
<evidence type="ECO:0000313" key="5">
    <source>
        <dbReference type="EMBL" id="CCJ30457.1"/>
    </source>
</evidence>
<dbReference type="EC" id="3.1.1.-" evidence="3"/>
<dbReference type="EMBL" id="CAKM01000252">
    <property type="protein sequence ID" value="CCJ30457.1"/>
    <property type="molecule type" value="Genomic_DNA"/>
</dbReference>
<dbReference type="InterPro" id="IPR029058">
    <property type="entry name" value="AB_hydrolase_fold"/>
</dbReference>
<dbReference type="PROSITE" id="PS00941">
    <property type="entry name" value="CARBOXYLESTERASE_B_2"/>
    <property type="match status" value="1"/>
</dbReference>
<reference evidence="5 6" key="1">
    <citation type="journal article" date="2012" name="MBio">
        <title>De novo assembly of the Pneumocystis jirovecii genome from a single bronchoalveolar lavage fluid specimen from a patient.</title>
        <authorList>
            <person name="Cisse O.H."/>
            <person name="Pagni M."/>
            <person name="Hauser P.M."/>
        </authorList>
    </citation>
    <scope>NUCLEOTIDE SEQUENCE [LARGE SCALE GENOMIC DNA]</scope>
    <source>
        <strain evidence="5 6">SE8</strain>
    </source>
</reference>
<comment type="similarity">
    <text evidence="1 3">Belongs to the type-B carboxylesterase/lipase family.</text>
</comment>
<evidence type="ECO:0000313" key="6">
    <source>
        <dbReference type="Proteomes" id="UP000010422"/>
    </source>
</evidence>
<accession>L0PE18</accession>
<dbReference type="PROSITE" id="PS00122">
    <property type="entry name" value="CARBOXYLESTERASE_B_1"/>
    <property type="match status" value="1"/>
</dbReference>
<organism evidence="6">
    <name type="scientific">Pneumocystis jirovecii</name>
    <name type="common">Human pneumocystis pneumonia agent</name>
    <dbReference type="NCBI Taxonomy" id="42068"/>
    <lineage>
        <taxon>Eukaryota</taxon>
        <taxon>Fungi</taxon>
        <taxon>Dikarya</taxon>
        <taxon>Ascomycota</taxon>
        <taxon>Taphrinomycotina</taxon>
        <taxon>Pneumocystomycetes</taxon>
        <taxon>Pneumocystaceae</taxon>
        <taxon>Pneumocystis</taxon>
    </lineage>
</organism>
<protein>
    <recommendedName>
        <fullName evidence="3">Carboxylic ester hydrolase</fullName>
        <ecNumber evidence="3">3.1.1.-</ecNumber>
    </recommendedName>
</protein>
<feature type="domain" description="Carboxylesterase type B" evidence="4">
    <location>
        <begin position="164"/>
        <end position="439"/>
    </location>
</feature>
<dbReference type="Gene3D" id="3.40.50.1820">
    <property type="entry name" value="alpha/beta hydrolase"/>
    <property type="match status" value="1"/>
</dbReference>
<evidence type="ECO:0000256" key="1">
    <source>
        <dbReference type="ARBA" id="ARBA00005964"/>
    </source>
</evidence>
<comment type="caution">
    <text evidence="5">The sequence shown here is derived from an EMBL/GenBank/DDBJ whole genome shotgun (WGS) entry which is preliminary data.</text>
</comment>
<gene>
    <name evidence="5" type="ORF">PNEJI1_001347</name>
</gene>
<dbReference type="InterPro" id="IPR002018">
    <property type="entry name" value="CarbesteraseB"/>
</dbReference>
<dbReference type="GO" id="GO:0016787">
    <property type="term" value="F:hydrolase activity"/>
    <property type="evidence" value="ECO:0007669"/>
    <property type="project" value="UniProtKB-KW"/>
</dbReference>
<keyword evidence="2 3" id="KW-0378">Hydrolase</keyword>
<proteinExistence type="inferred from homology"/>
<evidence type="ECO:0000256" key="2">
    <source>
        <dbReference type="ARBA" id="ARBA00022801"/>
    </source>
</evidence>
<dbReference type="SUPFAM" id="SSF53474">
    <property type="entry name" value="alpha/beta-Hydrolases"/>
    <property type="match status" value="1"/>
</dbReference>
<dbReference type="InterPro" id="IPR019826">
    <property type="entry name" value="Carboxylesterase_B_AS"/>
</dbReference>
<name>L0PE18_PNEJI</name>
<dbReference type="InterPro" id="IPR050309">
    <property type="entry name" value="Type-B_Carboxylest/Lipase"/>
</dbReference>
<dbReference type="STRING" id="1209962.L0PE18"/>
<dbReference type="InterPro" id="IPR019819">
    <property type="entry name" value="Carboxylesterase_B_CS"/>
</dbReference>
<dbReference type="Pfam" id="PF00135">
    <property type="entry name" value="COesterase"/>
    <property type="match status" value="1"/>
</dbReference>